<dbReference type="Proteomes" id="UP000008792">
    <property type="component" value="Unassembled WGS sequence"/>
</dbReference>
<protein>
    <submittedName>
        <fullName evidence="2">Uncharacterized protein, isoform C</fullName>
    </submittedName>
</protein>
<sequence>MLFQATPIPCNGLEYFLVDKAFMKTVYSAFQYCCRMAFQMTKQFHLDISHAFPEWRCGEDHLWQVLKYIQAIFADPLDSIRSVANIQELSNPEASKLLNTNRDAYAALVQESIVESKSRVYDTPPTEDPHYIVFEKFQANVHGPVLDQIRKSRNTIVPAESGVGGAATGLSWVKVKEGDFKPLSIE</sequence>
<dbReference type="EMBL" id="CH940648">
    <property type="protein sequence ID" value="KRF79791.1"/>
    <property type="molecule type" value="Genomic_DNA"/>
</dbReference>
<dbReference type="AlphaFoldDB" id="A0A0Q9WES1"/>
<dbReference type="OrthoDB" id="5596422at2759"/>
<organism evidence="2 3">
    <name type="scientific">Drosophila virilis</name>
    <name type="common">Fruit fly</name>
    <dbReference type="NCBI Taxonomy" id="7244"/>
    <lineage>
        <taxon>Eukaryota</taxon>
        <taxon>Metazoa</taxon>
        <taxon>Ecdysozoa</taxon>
        <taxon>Arthropoda</taxon>
        <taxon>Hexapoda</taxon>
        <taxon>Insecta</taxon>
        <taxon>Pterygota</taxon>
        <taxon>Neoptera</taxon>
        <taxon>Endopterygota</taxon>
        <taxon>Diptera</taxon>
        <taxon>Brachycera</taxon>
        <taxon>Muscomorpha</taxon>
        <taxon>Ephydroidea</taxon>
        <taxon>Drosophilidae</taxon>
        <taxon>Drosophila</taxon>
    </lineage>
</organism>
<gene>
    <name evidence="2" type="primary">Dvir\GJ20476</name>
    <name evidence="2" type="ORF">Dvir_GJ20476</name>
</gene>
<dbReference type="InterPro" id="IPR000608">
    <property type="entry name" value="UBC"/>
</dbReference>
<name>A0A0Q9WES1_DROVI</name>
<evidence type="ECO:0000259" key="1">
    <source>
        <dbReference type="PROSITE" id="PS50127"/>
    </source>
</evidence>
<keyword evidence="3" id="KW-1185">Reference proteome</keyword>
<proteinExistence type="predicted"/>
<evidence type="ECO:0000313" key="2">
    <source>
        <dbReference type="EMBL" id="KRF79791.1"/>
    </source>
</evidence>
<reference evidence="2 3" key="1">
    <citation type="journal article" date="2007" name="Nature">
        <title>Evolution of genes and genomes on the Drosophila phylogeny.</title>
        <authorList>
            <consortium name="Drosophila 12 Genomes Consortium"/>
            <person name="Clark A.G."/>
            <person name="Eisen M.B."/>
            <person name="Smith D.R."/>
            <person name="Bergman C.M."/>
            <person name="Oliver B."/>
            <person name="Markow T.A."/>
            <person name="Kaufman T.C."/>
            <person name="Kellis M."/>
            <person name="Gelbart W."/>
            <person name="Iyer V.N."/>
            <person name="Pollard D.A."/>
            <person name="Sackton T.B."/>
            <person name="Larracuente A.M."/>
            <person name="Singh N.D."/>
            <person name="Abad J.P."/>
            <person name="Abt D.N."/>
            <person name="Adryan B."/>
            <person name="Aguade M."/>
            <person name="Akashi H."/>
            <person name="Anderson W.W."/>
            <person name="Aquadro C.F."/>
            <person name="Ardell D.H."/>
            <person name="Arguello R."/>
            <person name="Artieri C.G."/>
            <person name="Barbash D.A."/>
            <person name="Barker D."/>
            <person name="Barsanti P."/>
            <person name="Batterham P."/>
            <person name="Batzoglou S."/>
            <person name="Begun D."/>
            <person name="Bhutkar A."/>
            <person name="Blanco E."/>
            <person name="Bosak S.A."/>
            <person name="Bradley R.K."/>
            <person name="Brand A.D."/>
            <person name="Brent M.R."/>
            <person name="Brooks A.N."/>
            <person name="Brown R.H."/>
            <person name="Butlin R.K."/>
            <person name="Caggese C."/>
            <person name="Calvi B.R."/>
            <person name="Bernardo de Carvalho A."/>
            <person name="Caspi A."/>
            <person name="Castrezana S."/>
            <person name="Celniker S.E."/>
            <person name="Chang J.L."/>
            <person name="Chapple C."/>
            <person name="Chatterji S."/>
            <person name="Chinwalla A."/>
            <person name="Civetta A."/>
            <person name="Clifton S.W."/>
            <person name="Comeron J.M."/>
            <person name="Costello J.C."/>
            <person name="Coyne J.A."/>
            <person name="Daub J."/>
            <person name="David R.G."/>
            <person name="Delcher A.L."/>
            <person name="Delehaunty K."/>
            <person name="Do C.B."/>
            <person name="Ebling H."/>
            <person name="Edwards K."/>
            <person name="Eickbush T."/>
            <person name="Evans J.D."/>
            <person name="Filipski A."/>
            <person name="Findeiss S."/>
            <person name="Freyhult E."/>
            <person name="Fulton L."/>
            <person name="Fulton R."/>
            <person name="Garcia A.C."/>
            <person name="Gardiner A."/>
            <person name="Garfield D.A."/>
            <person name="Garvin B.E."/>
            <person name="Gibson G."/>
            <person name="Gilbert D."/>
            <person name="Gnerre S."/>
            <person name="Godfrey J."/>
            <person name="Good R."/>
            <person name="Gotea V."/>
            <person name="Gravely B."/>
            <person name="Greenberg A.J."/>
            <person name="Griffiths-Jones S."/>
            <person name="Gross S."/>
            <person name="Guigo R."/>
            <person name="Gustafson E.A."/>
            <person name="Haerty W."/>
            <person name="Hahn M.W."/>
            <person name="Halligan D.L."/>
            <person name="Halpern A.L."/>
            <person name="Halter G.M."/>
            <person name="Han M.V."/>
            <person name="Heger A."/>
            <person name="Hillier L."/>
            <person name="Hinrichs A.S."/>
            <person name="Holmes I."/>
            <person name="Hoskins R.A."/>
            <person name="Hubisz M.J."/>
            <person name="Hultmark D."/>
            <person name="Huntley M.A."/>
            <person name="Jaffe D.B."/>
            <person name="Jagadeeshan S."/>
            <person name="Jeck W.R."/>
            <person name="Johnson J."/>
            <person name="Jones C.D."/>
            <person name="Jordan W.C."/>
            <person name="Karpen G.H."/>
            <person name="Kataoka E."/>
            <person name="Keightley P.D."/>
            <person name="Kheradpour P."/>
            <person name="Kirkness E.F."/>
            <person name="Koerich L.B."/>
            <person name="Kristiansen K."/>
            <person name="Kudrna D."/>
            <person name="Kulathinal R.J."/>
            <person name="Kumar S."/>
            <person name="Kwok R."/>
            <person name="Lander E."/>
            <person name="Langley C.H."/>
            <person name="Lapoint R."/>
            <person name="Lazzaro B.P."/>
            <person name="Lee S.J."/>
            <person name="Levesque L."/>
            <person name="Li R."/>
            <person name="Lin C.F."/>
            <person name="Lin M.F."/>
            <person name="Lindblad-Toh K."/>
            <person name="Llopart A."/>
            <person name="Long M."/>
            <person name="Low L."/>
            <person name="Lozovsky E."/>
            <person name="Lu J."/>
            <person name="Luo M."/>
            <person name="Machado C.A."/>
            <person name="Makalowski W."/>
            <person name="Marzo M."/>
            <person name="Matsuda M."/>
            <person name="Matzkin L."/>
            <person name="McAllister B."/>
            <person name="McBride C.S."/>
            <person name="McKernan B."/>
            <person name="McKernan K."/>
            <person name="Mendez-Lago M."/>
            <person name="Minx P."/>
            <person name="Mollenhauer M.U."/>
            <person name="Montooth K."/>
            <person name="Mount S.M."/>
            <person name="Mu X."/>
            <person name="Myers E."/>
            <person name="Negre B."/>
            <person name="Newfeld S."/>
            <person name="Nielsen R."/>
            <person name="Noor M.A."/>
            <person name="O'Grady P."/>
            <person name="Pachter L."/>
            <person name="Papaceit M."/>
            <person name="Parisi M.J."/>
            <person name="Parisi M."/>
            <person name="Parts L."/>
            <person name="Pedersen J.S."/>
            <person name="Pesole G."/>
            <person name="Phillippy A.M."/>
            <person name="Ponting C.P."/>
            <person name="Pop M."/>
            <person name="Porcelli D."/>
            <person name="Powell J.R."/>
            <person name="Prohaska S."/>
            <person name="Pruitt K."/>
            <person name="Puig M."/>
            <person name="Quesneville H."/>
            <person name="Ram K.R."/>
            <person name="Rand D."/>
            <person name="Rasmussen M.D."/>
            <person name="Reed L.K."/>
            <person name="Reenan R."/>
            <person name="Reily A."/>
            <person name="Remington K.A."/>
            <person name="Rieger T.T."/>
            <person name="Ritchie M.G."/>
            <person name="Robin C."/>
            <person name="Rogers Y.H."/>
            <person name="Rohde C."/>
            <person name="Rozas J."/>
            <person name="Rubenfield M.J."/>
            <person name="Ruiz A."/>
            <person name="Russo S."/>
            <person name="Salzberg S.L."/>
            <person name="Sanchez-Gracia A."/>
            <person name="Saranga D.J."/>
            <person name="Sato H."/>
            <person name="Schaeffer S.W."/>
            <person name="Schatz M.C."/>
            <person name="Schlenke T."/>
            <person name="Schwartz R."/>
            <person name="Segarra C."/>
            <person name="Singh R.S."/>
            <person name="Sirot L."/>
            <person name="Sirota M."/>
            <person name="Sisneros N.B."/>
            <person name="Smith C.D."/>
            <person name="Smith T.F."/>
            <person name="Spieth J."/>
            <person name="Stage D.E."/>
            <person name="Stark A."/>
            <person name="Stephan W."/>
            <person name="Strausberg R.L."/>
            <person name="Strempel S."/>
            <person name="Sturgill D."/>
            <person name="Sutton G."/>
            <person name="Sutton G.G."/>
            <person name="Tao W."/>
            <person name="Teichmann S."/>
            <person name="Tobari Y.N."/>
            <person name="Tomimura Y."/>
            <person name="Tsolas J.M."/>
            <person name="Valente V.L."/>
            <person name="Venter E."/>
            <person name="Venter J.C."/>
            <person name="Vicario S."/>
            <person name="Vieira F.G."/>
            <person name="Vilella A.J."/>
            <person name="Villasante A."/>
            <person name="Walenz B."/>
            <person name="Wang J."/>
            <person name="Wasserman M."/>
            <person name="Watts T."/>
            <person name="Wilson D."/>
            <person name="Wilson R.K."/>
            <person name="Wing R.A."/>
            <person name="Wolfner M.F."/>
            <person name="Wong A."/>
            <person name="Wong G.K."/>
            <person name="Wu C.I."/>
            <person name="Wu G."/>
            <person name="Yamamoto D."/>
            <person name="Yang H.P."/>
            <person name="Yang S.P."/>
            <person name="Yorke J.A."/>
            <person name="Yoshida K."/>
            <person name="Zdobnov E."/>
            <person name="Zhang P."/>
            <person name="Zhang Y."/>
            <person name="Zimin A.V."/>
            <person name="Baldwin J."/>
            <person name="Abdouelleil A."/>
            <person name="Abdulkadir J."/>
            <person name="Abebe A."/>
            <person name="Abera B."/>
            <person name="Abreu J."/>
            <person name="Acer S.C."/>
            <person name="Aftuck L."/>
            <person name="Alexander A."/>
            <person name="An P."/>
            <person name="Anderson E."/>
            <person name="Anderson S."/>
            <person name="Arachi H."/>
            <person name="Azer M."/>
            <person name="Bachantsang P."/>
            <person name="Barry A."/>
            <person name="Bayul T."/>
            <person name="Berlin A."/>
            <person name="Bessette D."/>
            <person name="Bloom T."/>
            <person name="Blye J."/>
            <person name="Boguslavskiy L."/>
            <person name="Bonnet C."/>
            <person name="Boukhgalter B."/>
            <person name="Bourzgui I."/>
            <person name="Brown A."/>
            <person name="Cahill P."/>
            <person name="Channer S."/>
            <person name="Cheshatsang Y."/>
            <person name="Chuda L."/>
            <person name="Citroen M."/>
            <person name="Collymore A."/>
            <person name="Cooke P."/>
            <person name="Costello M."/>
            <person name="D'Aco K."/>
            <person name="Daza R."/>
            <person name="De Haan G."/>
            <person name="DeGray S."/>
            <person name="DeMaso C."/>
            <person name="Dhargay N."/>
            <person name="Dooley K."/>
            <person name="Dooley E."/>
            <person name="Doricent M."/>
            <person name="Dorje P."/>
            <person name="Dorjee K."/>
            <person name="Dupes A."/>
            <person name="Elong R."/>
            <person name="Falk J."/>
            <person name="Farina A."/>
            <person name="Faro S."/>
            <person name="Ferguson D."/>
            <person name="Fisher S."/>
            <person name="Foley C.D."/>
            <person name="Franke A."/>
            <person name="Friedrich D."/>
            <person name="Gadbois L."/>
            <person name="Gearin G."/>
            <person name="Gearin C.R."/>
            <person name="Giannoukos G."/>
            <person name="Goode T."/>
            <person name="Graham J."/>
            <person name="Grandbois E."/>
            <person name="Grewal S."/>
            <person name="Gyaltsen K."/>
            <person name="Hafez N."/>
            <person name="Hagos B."/>
            <person name="Hall J."/>
            <person name="Henson C."/>
            <person name="Hollinger A."/>
            <person name="Honan T."/>
            <person name="Huard M.D."/>
            <person name="Hughes L."/>
            <person name="Hurhula B."/>
            <person name="Husby M.E."/>
            <person name="Kamat A."/>
            <person name="Kanga B."/>
            <person name="Kashin S."/>
            <person name="Khazanovich D."/>
            <person name="Kisner P."/>
            <person name="Lance K."/>
            <person name="Lara M."/>
            <person name="Lee W."/>
            <person name="Lennon N."/>
            <person name="Letendre F."/>
            <person name="LeVine R."/>
            <person name="Lipovsky A."/>
            <person name="Liu X."/>
            <person name="Liu J."/>
            <person name="Liu S."/>
            <person name="Lokyitsang T."/>
            <person name="Lokyitsang Y."/>
            <person name="Lubonja R."/>
            <person name="Lui A."/>
            <person name="MacDonald P."/>
            <person name="Magnisalis V."/>
            <person name="Maru K."/>
            <person name="Matthews C."/>
            <person name="McCusker W."/>
            <person name="McDonough S."/>
            <person name="Mehta T."/>
            <person name="Meldrim J."/>
            <person name="Meneus L."/>
            <person name="Mihai O."/>
            <person name="Mihalev A."/>
            <person name="Mihova T."/>
            <person name="Mittelman R."/>
            <person name="Mlenga V."/>
            <person name="Montmayeur A."/>
            <person name="Mulrain L."/>
            <person name="Navidi A."/>
            <person name="Naylor J."/>
            <person name="Negash T."/>
            <person name="Nguyen T."/>
            <person name="Nguyen N."/>
            <person name="Nicol R."/>
            <person name="Norbu C."/>
            <person name="Norbu N."/>
            <person name="Novod N."/>
            <person name="O'Neill B."/>
            <person name="Osman S."/>
            <person name="Markiewicz E."/>
            <person name="Oyono O.L."/>
            <person name="Patti C."/>
            <person name="Phunkhang P."/>
            <person name="Pierre F."/>
            <person name="Priest M."/>
            <person name="Raghuraman S."/>
            <person name="Rege F."/>
            <person name="Reyes R."/>
            <person name="Rise C."/>
            <person name="Rogov P."/>
            <person name="Ross K."/>
            <person name="Ryan E."/>
            <person name="Settipalli S."/>
            <person name="Shea T."/>
            <person name="Sherpa N."/>
            <person name="Shi L."/>
            <person name="Shih D."/>
            <person name="Sparrow T."/>
            <person name="Spaulding J."/>
            <person name="Stalker J."/>
            <person name="Stange-Thomann N."/>
            <person name="Stavropoulos S."/>
            <person name="Stone C."/>
            <person name="Strader C."/>
            <person name="Tesfaye S."/>
            <person name="Thomson T."/>
            <person name="Thoulutsang Y."/>
            <person name="Thoulutsang D."/>
            <person name="Topham K."/>
            <person name="Topping I."/>
            <person name="Tsamla T."/>
            <person name="Vassiliev H."/>
            <person name="Vo A."/>
            <person name="Wangchuk T."/>
            <person name="Wangdi T."/>
            <person name="Weiand M."/>
            <person name="Wilkinson J."/>
            <person name="Wilson A."/>
            <person name="Yadav S."/>
            <person name="Young G."/>
            <person name="Yu Q."/>
            <person name="Zembek L."/>
            <person name="Zhong D."/>
            <person name="Zimmer A."/>
            <person name="Zwirko Z."/>
            <person name="Jaffe D.B."/>
            <person name="Alvarez P."/>
            <person name="Brockman W."/>
            <person name="Butler J."/>
            <person name="Chin C."/>
            <person name="Gnerre S."/>
            <person name="Grabherr M."/>
            <person name="Kleber M."/>
            <person name="Mauceli E."/>
            <person name="MacCallum I."/>
        </authorList>
    </citation>
    <scope>NUCLEOTIDE SEQUENCE [LARGE SCALE GENOMIC DNA]</scope>
    <source>
        <strain evidence="3">Tucson 15010-1051.87</strain>
    </source>
</reference>
<evidence type="ECO:0000313" key="3">
    <source>
        <dbReference type="Proteomes" id="UP000008792"/>
    </source>
</evidence>
<dbReference type="InterPro" id="IPR016135">
    <property type="entry name" value="UBQ-conjugating_enzyme/RWD"/>
</dbReference>
<feature type="domain" description="UBC core" evidence="1">
    <location>
        <begin position="1"/>
        <end position="118"/>
    </location>
</feature>
<accession>A0A0Q9WES1</accession>
<dbReference type="PROSITE" id="PS50127">
    <property type="entry name" value="UBC_2"/>
    <property type="match status" value="1"/>
</dbReference>
<dbReference type="SUPFAM" id="SSF54495">
    <property type="entry name" value="UBC-like"/>
    <property type="match status" value="1"/>
</dbReference>